<feature type="compositionally biased region" description="Polar residues" evidence="1">
    <location>
        <begin position="137"/>
        <end position="149"/>
    </location>
</feature>
<feature type="compositionally biased region" description="Polar residues" evidence="1">
    <location>
        <begin position="115"/>
        <end position="124"/>
    </location>
</feature>
<feature type="region of interest" description="Disordered" evidence="1">
    <location>
        <begin position="99"/>
        <end position="344"/>
    </location>
</feature>
<feature type="region of interest" description="Disordered" evidence="1">
    <location>
        <begin position="1"/>
        <end position="30"/>
    </location>
</feature>
<feature type="compositionally biased region" description="Basic and acidic residues" evidence="1">
    <location>
        <begin position="287"/>
        <end position="312"/>
    </location>
</feature>
<feature type="region of interest" description="Disordered" evidence="1">
    <location>
        <begin position="360"/>
        <end position="537"/>
    </location>
</feature>
<evidence type="ECO:0000256" key="1">
    <source>
        <dbReference type="SAM" id="MobiDB-lite"/>
    </source>
</evidence>
<protein>
    <submittedName>
        <fullName evidence="2">Uncharacterized protein</fullName>
    </submittedName>
</protein>
<feature type="compositionally biased region" description="Basic and acidic residues" evidence="1">
    <location>
        <begin position="168"/>
        <end position="221"/>
    </location>
</feature>
<organism evidence="2 3">
    <name type="scientific">Bimuria novae-zelandiae CBS 107.79</name>
    <dbReference type="NCBI Taxonomy" id="1447943"/>
    <lineage>
        <taxon>Eukaryota</taxon>
        <taxon>Fungi</taxon>
        <taxon>Dikarya</taxon>
        <taxon>Ascomycota</taxon>
        <taxon>Pezizomycotina</taxon>
        <taxon>Dothideomycetes</taxon>
        <taxon>Pleosporomycetidae</taxon>
        <taxon>Pleosporales</taxon>
        <taxon>Massarineae</taxon>
        <taxon>Didymosphaeriaceae</taxon>
        <taxon>Bimuria</taxon>
    </lineage>
</organism>
<feature type="compositionally biased region" description="Basic and acidic residues" evidence="1">
    <location>
        <begin position="428"/>
        <end position="437"/>
    </location>
</feature>
<feature type="compositionally biased region" description="Polar residues" evidence="1">
    <location>
        <begin position="440"/>
        <end position="458"/>
    </location>
</feature>
<feature type="compositionally biased region" description="Basic and acidic residues" evidence="1">
    <location>
        <begin position="367"/>
        <end position="383"/>
    </location>
</feature>
<name>A0A6A5UPL5_9PLEO</name>
<accession>A0A6A5UPL5</accession>
<dbReference type="OrthoDB" id="284473at2759"/>
<gene>
    <name evidence="2" type="ORF">BU23DRAFT_337123</name>
</gene>
<feature type="compositionally biased region" description="Basic and acidic residues" evidence="1">
    <location>
        <begin position="265"/>
        <end position="278"/>
    </location>
</feature>
<evidence type="ECO:0000313" key="3">
    <source>
        <dbReference type="Proteomes" id="UP000800036"/>
    </source>
</evidence>
<feature type="compositionally biased region" description="Polar residues" evidence="1">
    <location>
        <begin position="157"/>
        <end position="166"/>
    </location>
</feature>
<dbReference type="EMBL" id="ML976754">
    <property type="protein sequence ID" value="KAF1965879.1"/>
    <property type="molecule type" value="Genomic_DNA"/>
</dbReference>
<feature type="compositionally biased region" description="Polar residues" evidence="1">
    <location>
        <begin position="510"/>
        <end position="522"/>
    </location>
</feature>
<dbReference type="AlphaFoldDB" id="A0A6A5UPL5"/>
<feature type="compositionally biased region" description="Polar residues" evidence="1">
    <location>
        <begin position="466"/>
        <end position="481"/>
    </location>
</feature>
<keyword evidence="3" id="KW-1185">Reference proteome</keyword>
<feature type="compositionally biased region" description="Polar residues" evidence="1">
    <location>
        <begin position="1"/>
        <end position="16"/>
    </location>
</feature>
<evidence type="ECO:0000313" key="2">
    <source>
        <dbReference type="EMBL" id="KAF1965879.1"/>
    </source>
</evidence>
<proteinExistence type="predicted"/>
<reference evidence="2" key="1">
    <citation type="journal article" date="2020" name="Stud. Mycol.">
        <title>101 Dothideomycetes genomes: a test case for predicting lifestyles and emergence of pathogens.</title>
        <authorList>
            <person name="Haridas S."/>
            <person name="Albert R."/>
            <person name="Binder M."/>
            <person name="Bloem J."/>
            <person name="Labutti K."/>
            <person name="Salamov A."/>
            <person name="Andreopoulos B."/>
            <person name="Baker S."/>
            <person name="Barry K."/>
            <person name="Bills G."/>
            <person name="Bluhm B."/>
            <person name="Cannon C."/>
            <person name="Castanera R."/>
            <person name="Culley D."/>
            <person name="Daum C."/>
            <person name="Ezra D."/>
            <person name="Gonzalez J."/>
            <person name="Henrissat B."/>
            <person name="Kuo A."/>
            <person name="Liang C."/>
            <person name="Lipzen A."/>
            <person name="Lutzoni F."/>
            <person name="Magnuson J."/>
            <person name="Mondo S."/>
            <person name="Nolan M."/>
            <person name="Ohm R."/>
            <person name="Pangilinan J."/>
            <person name="Park H.-J."/>
            <person name="Ramirez L."/>
            <person name="Alfaro M."/>
            <person name="Sun H."/>
            <person name="Tritt A."/>
            <person name="Yoshinaga Y."/>
            <person name="Zwiers L.-H."/>
            <person name="Turgeon B."/>
            <person name="Goodwin S."/>
            <person name="Spatafora J."/>
            <person name="Crous P."/>
            <person name="Grigoriev I."/>
        </authorList>
    </citation>
    <scope>NUCLEOTIDE SEQUENCE</scope>
    <source>
        <strain evidence="2">CBS 107.79</strain>
    </source>
</reference>
<sequence>MSSSERPPEQSVPTTNTKRKHLSDDDQEDLDRLDGIFKRLKTAAPRAPYILATPSLNPYRYHSSHEARAWMLGHLFRPEEEYLQYRTFLFREPYRDCFTLQPGEDDEPEPPRPRSQASNPTNQGPKKKISLADYKNKQANGVSAPSSKKMSPALQPTKPTLAQSNGVKPKEKQDSTRAQEKNDTAQSVRPEKKLPEKPEKRDLDHKQHATKPESAEFKINIDKSGPSNATPHGLPPLLSPVDQPLNNPHGLPTILSPTLPPNVLKELEKLETQRKRSDSNTSTSSSDRNKSQHLHVPERTALKRPASAKDGEESQSVSRARSVPVNGKSPNKEIVDPIDDSESGLLVKLKYTKKSRETIKRLLALPPRRESPAERKDREEQVKSRATQAQPKIGDGVEKKAKPIPKVAARRPEASATASKTPIPSIKVAEKRPRTEDDTSQASSVKRPRTSTVSSQDRPITPRDQIISSPAASTKSSTQKGQGAYLTPRKDLKAVNMLRTNSSESHDSTPGRSGATPTSSQRLDPKAPTSAPPLSSKKQMDMALLQQFSKHLNQMGRSLKHEGQKLEREKAGRLTKTDQEHAAVIGLECIVSYMAAYHAQDQALQLRGRSGEVEHTWMTLLPLCSSYGRLTKDFQHLEGFRSYLAAVIAANICTLVAPRAPNPRAHDSPHELSVAELTKQHSQLTENLNLLSDHYQKLLRHTQDARAALPMDELEKQYPRTCASAKEFDYKLAKAPEKINSTKLSGPYFLPIQNDTTPIQAVRFGVKFLTEYCEKECIDHKLKINLDRPE</sequence>
<dbReference type="Proteomes" id="UP000800036">
    <property type="component" value="Unassembled WGS sequence"/>
</dbReference>